<name>A0A9W4T0B1_9GLOM</name>
<organism evidence="2 3">
    <name type="scientific">Funneliformis geosporum</name>
    <dbReference type="NCBI Taxonomy" id="1117311"/>
    <lineage>
        <taxon>Eukaryota</taxon>
        <taxon>Fungi</taxon>
        <taxon>Fungi incertae sedis</taxon>
        <taxon>Mucoromycota</taxon>
        <taxon>Glomeromycotina</taxon>
        <taxon>Glomeromycetes</taxon>
        <taxon>Glomerales</taxon>
        <taxon>Glomeraceae</taxon>
        <taxon>Funneliformis</taxon>
    </lineage>
</organism>
<evidence type="ECO:0000313" key="2">
    <source>
        <dbReference type="EMBL" id="CAI2187963.1"/>
    </source>
</evidence>
<feature type="compositionally biased region" description="Polar residues" evidence="1">
    <location>
        <begin position="60"/>
        <end position="72"/>
    </location>
</feature>
<feature type="region of interest" description="Disordered" evidence="1">
    <location>
        <begin position="53"/>
        <end position="72"/>
    </location>
</feature>
<feature type="region of interest" description="Disordered" evidence="1">
    <location>
        <begin position="219"/>
        <end position="239"/>
    </location>
</feature>
<protein>
    <submittedName>
        <fullName evidence="2">5234_t:CDS:1</fullName>
    </submittedName>
</protein>
<dbReference type="OrthoDB" id="2491975at2759"/>
<keyword evidence="3" id="KW-1185">Reference proteome</keyword>
<dbReference type="EMBL" id="CAMKVN010004905">
    <property type="protein sequence ID" value="CAI2187963.1"/>
    <property type="molecule type" value="Genomic_DNA"/>
</dbReference>
<evidence type="ECO:0000256" key="1">
    <source>
        <dbReference type="SAM" id="MobiDB-lite"/>
    </source>
</evidence>
<dbReference type="AlphaFoldDB" id="A0A9W4T0B1"/>
<accession>A0A9W4T0B1</accession>
<gene>
    <name evidence="2" type="ORF">FWILDA_LOCUS13343</name>
</gene>
<dbReference type="Proteomes" id="UP001153678">
    <property type="component" value="Unassembled WGS sequence"/>
</dbReference>
<sequence length="252" mass="29122">MSYKRREAQSSEASNQNIVNQMRNIVIKVHQEIQKLQETQEREIIMSRSHTPIMTPDITLPTSTEKQQSRRSTPIVKLAIIESAQNSNKKLSSDKNNELSLKVFNNGYNAICAEFFPTNMWSKKLGLQLANNKYKNSRDILEWKQSREVKDNYNKLFTKSTTIENITSSAFLSLDDASDERFSDIYIYTASEAIDKNGQIKLSDSILILREKVPDISSKKKFTDDNEDENQPPEDEIMSNDISFKQYDKLFD</sequence>
<feature type="compositionally biased region" description="Acidic residues" evidence="1">
    <location>
        <begin position="225"/>
        <end position="238"/>
    </location>
</feature>
<reference evidence="2" key="1">
    <citation type="submission" date="2022-08" db="EMBL/GenBank/DDBJ databases">
        <authorList>
            <person name="Kallberg Y."/>
            <person name="Tangrot J."/>
            <person name="Rosling A."/>
        </authorList>
    </citation>
    <scope>NUCLEOTIDE SEQUENCE</scope>
    <source>
        <strain evidence="2">Wild A</strain>
    </source>
</reference>
<comment type="caution">
    <text evidence="2">The sequence shown here is derived from an EMBL/GenBank/DDBJ whole genome shotgun (WGS) entry which is preliminary data.</text>
</comment>
<proteinExistence type="predicted"/>
<evidence type="ECO:0000313" key="3">
    <source>
        <dbReference type="Proteomes" id="UP001153678"/>
    </source>
</evidence>